<evidence type="ECO:0000256" key="3">
    <source>
        <dbReference type="ARBA" id="ARBA00012944"/>
    </source>
</evidence>
<evidence type="ECO:0000259" key="19">
    <source>
        <dbReference type="Pfam" id="PF00361"/>
    </source>
</evidence>
<dbReference type="GO" id="GO:0005743">
    <property type="term" value="C:mitochondrial inner membrane"/>
    <property type="evidence" value="ECO:0007669"/>
    <property type="project" value="UniProtKB-SubCell"/>
</dbReference>
<feature type="transmembrane region" description="Helical" evidence="18">
    <location>
        <begin position="214"/>
        <end position="230"/>
    </location>
</feature>
<keyword evidence="9" id="KW-1278">Translocase</keyword>
<dbReference type="InterPro" id="IPR003945">
    <property type="entry name" value="NU5C-like"/>
</dbReference>
<feature type="transmembrane region" description="Helical" evidence="18">
    <location>
        <begin position="88"/>
        <end position="106"/>
    </location>
</feature>
<gene>
    <name evidence="21" type="primary">ND5</name>
</gene>
<evidence type="ECO:0000256" key="13">
    <source>
        <dbReference type="ARBA" id="ARBA00023075"/>
    </source>
</evidence>
<accession>A0A5Q0RZ41</accession>
<keyword evidence="15 18" id="KW-0472">Membrane</keyword>
<comment type="catalytic activity">
    <reaction evidence="17">
        <text>a ubiquinone + NADH + 5 H(+)(in) = a ubiquinol + NAD(+) + 4 H(+)(out)</text>
        <dbReference type="Rhea" id="RHEA:29091"/>
        <dbReference type="Rhea" id="RHEA-COMP:9565"/>
        <dbReference type="Rhea" id="RHEA-COMP:9566"/>
        <dbReference type="ChEBI" id="CHEBI:15378"/>
        <dbReference type="ChEBI" id="CHEBI:16389"/>
        <dbReference type="ChEBI" id="CHEBI:17976"/>
        <dbReference type="ChEBI" id="CHEBI:57540"/>
        <dbReference type="ChEBI" id="CHEBI:57945"/>
        <dbReference type="EC" id="7.1.1.2"/>
    </reaction>
</comment>
<protein>
    <recommendedName>
        <fullName evidence="4">NADH-ubiquinone oxidoreductase chain 5</fullName>
        <ecNumber evidence="3">7.1.1.2</ecNumber>
    </recommendedName>
    <alternativeName>
        <fullName evidence="16">NADH dehydrogenase subunit 5</fullName>
    </alternativeName>
</protein>
<feature type="transmembrane region" description="Helical" evidence="18">
    <location>
        <begin position="331"/>
        <end position="353"/>
    </location>
</feature>
<geneLocation type="mitochondrion" evidence="21"/>
<evidence type="ECO:0000256" key="7">
    <source>
        <dbReference type="ARBA" id="ARBA00022692"/>
    </source>
</evidence>
<evidence type="ECO:0000256" key="5">
    <source>
        <dbReference type="ARBA" id="ARBA00022448"/>
    </source>
</evidence>
<feature type="transmembrane region" description="Helical" evidence="18">
    <location>
        <begin position="112"/>
        <end position="132"/>
    </location>
</feature>
<feature type="transmembrane region" description="Helical" evidence="18">
    <location>
        <begin position="267"/>
        <end position="287"/>
    </location>
</feature>
<dbReference type="GO" id="GO:0008137">
    <property type="term" value="F:NADH dehydrogenase (ubiquinone) activity"/>
    <property type="evidence" value="ECO:0007669"/>
    <property type="project" value="UniProtKB-EC"/>
</dbReference>
<feature type="transmembrane region" description="Helical" evidence="18">
    <location>
        <begin position="242"/>
        <end position="260"/>
    </location>
</feature>
<evidence type="ECO:0000313" key="21">
    <source>
        <dbReference type="EMBL" id="QGA47524.1"/>
    </source>
</evidence>
<comment type="subcellular location">
    <subcellularLocation>
        <location evidence="2">Mitochondrion inner membrane</location>
        <topology evidence="2">Multi-pass membrane protein</topology>
    </subcellularLocation>
</comment>
<feature type="transmembrane region" description="Helical" evidence="18">
    <location>
        <begin position="180"/>
        <end position="202"/>
    </location>
</feature>
<keyword evidence="8" id="KW-0999">Mitochondrion inner membrane</keyword>
<dbReference type="EC" id="7.1.1.2" evidence="3"/>
<evidence type="ECO:0000256" key="8">
    <source>
        <dbReference type="ARBA" id="ARBA00022792"/>
    </source>
</evidence>
<evidence type="ECO:0000256" key="15">
    <source>
        <dbReference type="ARBA" id="ARBA00023136"/>
    </source>
</evidence>
<reference evidence="21" key="1">
    <citation type="submission" date="2018-10" db="EMBL/GenBank/DDBJ databases">
        <authorList>
            <person name="Wang J."/>
            <person name="Xing J."/>
        </authorList>
    </citation>
    <scope>NUCLEOTIDE SEQUENCE</scope>
</reference>
<feature type="transmembrane region" description="Helical" evidence="18">
    <location>
        <begin position="7"/>
        <end position="29"/>
    </location>
</feature>
<evidence type="ECO:0000256" key="17">
    <source>
        <dbReference type="ARBA" id="ARBA00049551"/>
    </source>
</evidence>
<keyword evidence="7 18" id="KW-0812">Transmembrane</keyword>
<keyword evidence="10" id="KW-0249">Electron transport</keyword>
<keyword evidence="13" id="KW-0830">Ubiquinone</keyword>
<dbReference type="AlphaFoldDB" id="A0A5Q0RZ41"/>
<feature type="transmembrane region" description="Helical" evidence="18">
    <location>
        <begin position="415"/>
        <end position="437"/>
    </location>
</feature>
<dbReference type="InterPro" id="IPR001750">
    <property type="entry name" value="ND/Mrp_TM"/>
</dbReference>
<dbReference type="PANTHER" id="PTHR42829:SF2">
    <property type="entry name" value="NADH-UBIQUINONE OXIDOREDUCTASE CHAIN 5"/>
    <property type="match status" value="1"/>
</dbReference>
<evidence type="ECO:0000256" key="1">
    <source>
        <dbReference type="ARBA" id="ARBA00003257"/>
    </source>
</evidence>
<feature type="domain" description="NADH:quinone oxidoreductase/Mrp antiporter transmembrane" evidence="19">
    <location>
        <begin position="108"/>
        <end position="378"/>
    </location>
</feature>
<feature type="transmembrane region" description="Helical" evidence="18">
    <location>
        <begin position="49"/>
        <end position="76"/>
    </location>
</feature>
<dbReference type="PANTHER" id="PTHR42829">
    <property type="entry name" value="NADH-UBIQUINONE OXIDOREDUCTASE CHAIN 5"/>
    <property type="match status" value="1"/>
</dbReference>
<sequence length="557" mass="63978">MIKVNLYNMWFVILLTFSLFMIFCSLSFMAENYSVMLEWSFLSLNSVSVIFLVYLDWISLIFSFVVLFISSVVVLYSSIYMGYNSQSSLRFLFLVLMFVLSMFLMILSPNMISIMLGWDGLGLVSYCLVIYYSSMKSFLAGMVTCLINRLGDIGLLVSISWIFSYGGWSFIFYMDFFNELIFYIIILSSFTKSAQIPLSIWLPAAMAAPTPVSSLVHSSTLVTAGVYLLIRFYKYLMFVNNFLLYISLMTLIMSSLCASYEFDLSKVIALSTLSQLGLMMSCLFMGLMDLAFFHLLSHAMFKSLLFLCSGIMIHLMGGCQDIRFMGSICLSMPYTCCCFNISNMALCGFPFLSGFYSKDLIIETMSFQGINMLVFLLMFFSLGLTSFYSVRLFYYSILCKLGFMGFLNLGDNISLMKISIGLLSLFSLSFGCLYMWVLNLDMKFLILPFHIKILTIVMVLLGFYLGYEFSSMMYFLSMNFYHFNGSMWFMYSYSSKLFKLGYFLGKNFNYSMLWGELFGGLGLSFYLIKLSNSIQILFLSSLSVFFLTIIIWMFFMI</sequence>
<dbReference type="GeneID" id="42889018"/>
<evidence type="ECO:0000259" key="20">
    <source>
        <dbReference type="Pfam" id="PF06455"/>
    </source>
</evidence>
<dbReference type="CTD" id="4540"/>
<keyword evidence="12" id="KW-0520">NAD</keyword>
<dbReference type="PRINTS" id="PR01434">
    <property type="entry name" value="NADHDHGNASE5"/>
</dbReference>
<dbReference type="Pfam" id="PF06455">
    <property type="entry name" value="NADH5_C"/>
    <property type="match status" value="1"/>
</dbReference>
<keyword evidence="14 21" id="KW-0496">Mitochondrion</keyword>
<feature type="transmembrane region" description="Helical" evidence="18">
    <location>
        <begin position="153"/>
        <end position="174"/>
    </location>
</feature>
<feature type="transmembrane region" description="Helical" evidence="18">
    <location>
        <begin position="512"/>
        <end position="528"/>
    </location>
</feature>
<keyword evidence="11 18" id="KW-1133">Transmembrane helix</keyword>
<dbReference type="EMBL" id="MK033020">
    <property type="protein sequence ID" value="QGA47524.1"/>
    <property type="molecule type" value="Genomic_DNA"/>
</dbReference>
<evidence type="ECO:0000256" key="4">
    <source>
        <dbReference type="ARBA" id="ARBA00021096"/>
    </source>
</evidence>
<comment type="function">
    <text evidence="1">Core subunit of the mitochondrial membrane respiratory chain NADH dehydrogenase (Complex I) that is believed to belong to the minimal assembly required for catalysis. Complex I functions in the transfer of electrons from NADH to the respiratory chain. The immediate electron acceptor for the enzyme is believed to be ubiquinone.</text>
</comment>
<dbReference type="GO" id="GO:0042773">
    <property type="term" value="P:ATP synthesis coupled electron transport"/>
    <property type="evidence" value="ECO:0007669"/>
    <property type="project" value="InterPro"/>
</dbReference>
<dbReference type="Pfam" id="PF00361">
    <property type="entry name" value="Proton_antipo_M"/>
    <property type="match status" value="1"/>
</dbReference>
<evidence type="ECO:0000256" key="10">
    <source>
        <dbReference type="ARBA" id="ARBA00022982"/>
    </source>
</evidence>
<feature type="transmembrane region" description="Helical" evidence="18">
    <location>
        <begin position="299"/>
        <end position="319"/>
    </location>
</feature>
<keyword evidence="6" id="KW-0679">Respiratory chain</keyword>
<evidence type="ECO:0000256" key="11">
    <source>
        <dbReference type="ARBA" id="ARBA00022989"/>
    </source>
</evidence>
<name>A0A5Q0RZ41_9HEMI</name>
<dbReference type="GO" id="GO:0003954">
    <property type="term" value="F:NADH dehydrogenase activity"/>
    <property type="evidence" value="ECO:0007669"/>
    <property type="project" value="TreeGrafter"/>
</dbReference>
<feature type="transmembrane region" description="Helical" evidence="18">
    <location>
        <begin position="534"/>
        <end position="555"/>
    </location>
</feature>
<evidence type="ECO:0000256" key="6">
    <source>
        <dbReference type="ARBA" id="ARBA00022660"/>
    </source>
</evidence>
<evidence type="ECO:0000256" key="14">
    <source>
        <dbReference type="ARBA" id="ARBA00023128"/>
    </source>
</evidence>
<feature type="transmembrane region" description="Helical" evidence="18">
    <location>
        <begin position="365"/>
        <end position="385"/>
    </location>
</feature>
<dbReference type="RefSeq" id="YP_009711656.1">
    <property type="nucleotide sequence ID" value="NC_045238.1"/>
</dbReference>
<evidence type="ECO:0000256" key="16">
    <source>
        <dbReference type="ARBA" id="ARBA00031027"/>
    </source>
</evidence>
<reference evidence="21" key="2">
    <citation type="journal article" date="2019" name="Mitochondrial DNA Part B Resour">
        <title>Complete mitochondrial genome of Abrus expansivus (Hemiptera: Cicadellidae: Deltocephalinae) from China.</title>
        <authorList>
            <person name="Wang J.-J."/>
            <person name="Xing J.-C."/>
        </authorList>
    </citation>
    <scope>NUCLEOTIDE SEQUENCE</scope>
</reference>
<evidence type="ECO:0000256" key="18">
    <source>
        <dbReference type="SAM" id="Phobius"/>
    </source>
</evidence>
<evidence type="ECO:0000256" key="2">
    <source>
        <dbReference type="ARBA" id="ARBA00004448"/>
    </source>
</evidence>
<dbReference type="GO" id="GO:0015990">
    <property type="term" value="P:electron transport coupled proton transport"/>
    <property type="evidence" value="ECO:0007669"/>
    <property type="project" value="TreeGrafter"/>
</dbReference>
<organism evidence="21">
    <name type="scientific">Abrus expansivus</name>
    <dbReference type="NCBI Taxonomy" id="2664682"/>
    <lineage>
        <taxon>Eukaryota</taxon>
        <taxon>Metazoa</taxon>
        <taxon>Ecdysozoa</taxon>
        <taxon>Arthropoda</taxon>
        <taxon>Hexapoda</taxon>
        <taxon>Insecta</taxon>
        <taxon>Pterygota</taxon>
        <taxon>Neoptera</taxon>
        <taxon>Paraneoptera</taxon>
        <taxon>Hemiptera</taxon>
        <taxon>Auchenorrhyncha</taxon>
        <taxon>Membracoidea</taxon>
        <taxon>Cicadellidae</taxon>
        <taxon>Deltocephalinae</taxon>
        <taxon>Athysanini</taxon>
        <taxon>Abrus</taxon>
    </lineage>
</organism>
<evidence type="ECO:0000256" key="12">
    <source>
        <dbReference type="ARBA" id="ARBA00023027"/>
    </source>
</evidence>
<dbReference type="InterPro" id="IPR010934">
    <property type="entry name" value="NADH_DH_su5_C"/>
</dbReference>
<feature type="domain" description="NADH dehydrogenase subunit 5 C-terminal" evidence="20">
    <location>
        <begin position="388"/>
        <end position="557"/>
    </location>
</feature>
<keyword evidence="5" id="KW-0813">Transport</keyword>
<proteinExistence type="predicted"/>
<feature type="transmembrane region" description="Helical" evidence="18">
    <location>
        <begin position="444"/>
        <end position="466"/>
    </location>
</feature>
<evidence type="ECO:0000256" key="9">
    <source>
        <dbReference type="ARBA" id="ARBA00022967"/>
    </source>
</evidence>